<dbReference type="GO" id="GO:0015297">
    <property type="term" value="F:antiporter activity"/>
    <property type="evidence" value="ECO:0007669"/>
    <property type="project" value="UniProtKB-KW"/>
</dbReference>
<feature type="transmembrane region" description="Helical" evidence="8">
    <location>
        <begin position="114"/>
        <end position="136"/>
    </location>
</feature>
<keyword evidence="5 8" id="KW-1133">Transmembrane helix</keyword>
<feature type="transmembrane region" description="Helical" evidence="8">
    <location>
        <begin position="219"/>
        <end position="239"/>
    </location>
</feature>
<dbReference type="Pfam" id="PF00999">
    <property type="entry name" value="Na_H_Exchanger"/>
    <property type="match status" value="1"/>
</dbReference>
<evidence type="ECO:0000256" key="2">
    <source>
        <dbReference type="ARBA" id="ARBA00022448"/>
    </source>
</evidence>
<sequence length="419" mass="43817">MAGFLIIFAATAAFAMIAKRLSATSLTAPMVFLSLGVVLAQTGMISEHDSHALLHPVAEITLVVLLFLDAAQTDFAALRRRHVWPTRMLLIGLPAAMALGTAVGLILLPAWPFVAVALLAAVLSPTDAALGQAVVTNPNVPIRPRRALTVESGLNDGLALPVVLLFASLTGMQTGVDSTQWLVFGLSQILLGPLVGAMVGAMGGWVLLQAKARATTSEIYEGIGALAMAGLAYVAAVQVGGNGFISAFVAGLVFGGIIKGACKFVYEFTESEGQMLSWASFLLLGAALVPEAVAHLTAPMLAVILISLFVARPLAIWLSLIGTDAAPVTRLFFGWFGPRGLATALFALLIVDQIPPEFGTPILHTAINAVWISAILHGITAAPAALWYGRKIANMGEMAETAPIRSSAKPVITRDSHFD</sequence>
<keyword evidence="11" id="KW-1185">Reference proteome</keyword>
<evidence type="ECO:0000256" key="1">
    <source>
        <dbReference type="ARBA" id="ARBA00004651"/>
    </source>
</evidence>
<evidence type="ECO:0000256" key="3">
    <source>
        <dbReference type="ARBA" id="ARBA00022449"/>
    </source>
</evidence>
<evidence type="ECO:0000256" key="7">
    <source>
        <dbReference type="ARBA" id="ARBA00023136"/>
    </source>
</evidence>
<feature type="transmembrane region" description="Helical" evidence="8">
    <location>
        <begin position="51"/>
        <end position="68"/>
    </location>
</feature>
<comment type="caution">
    <text evidence="10">The sequence shown here is derived from an EMBL/GenBank/DDBJ whole genome shotgun (WGS) entry which is preliminary data.</text>
</comment>
<gene>
    <name evidence="10" type="ORF">C8N43_1769</name>
</gene>
<dbReference type="AlphaFoldDB" id="A0A2T6BLZ6"/>
<keyword evidence="7 8" id="KW-0472">Membrane</keyword>
<evidence type="ECO:0000313" key="11">
    <source>
        <dbReference type="Proteomes" id="UP000243978"/>
    </source>
</evidence>
<feature type="transmembrane region" description="Helical" evidence="8">
    <location>
        <begin position="332"/>
        <end position="351"/>
    </location>
</feature>
<feature type="transmembrane region" description="Helical" evidence="8">
    <location>
        <begin position="89"/>
        <end position="108"/>
    </location>
</feature>
<evidence type="ECO:0000313" key="10">
    <source>
        <dbReference type="EMBL" id="PTX57103.1"/>
    </source>
</evidence>
<comment type="subcellular location">
    <subcellularLocation>
        <location evidence="1">Cell membrane</location>
        <topology evidence="1">Multi-pass membrane protein</topology>
    </subcellularLocation>
</comment>
<accession>A0A2T6BLZ6</accession>
<evidence type="ECO:0000256" key="4">
    <source>
        <dbReference type="ARBA" id="ARBA00022692"/>
    </source>
</evidence>
<dbReference type="RefSeq" id="WP_107845231.1">
    <property type="nucleotide sequence ID" value="NZ_QBKS01000001.1"/>
</dbReference>
<keyword evidence="3" id="KW-0050">Antiport</keyword>
<keyword evidence="6" id="KW-0406">Ion transport</keyword>
<dbReference type="GO" id="GO:0005886">
    <property type="term" value="C:plasma membrane"/>
    <property type="evidence" value="ECO:0007669"/>
    <property type="project" value="UniProtKB-SubCell"/>
</dbReference>
<feature type="transmembrane region" description="Helical" evidence="8">
    <location>
        <begin position="245"/>
        <end position="266"/>
    </location>
</feature>
<dbReference type="PANTHER" id="PTHR32507">
    <property type="entry name" value="NA(+)/H(+) ANTIPORTER 1"/>
    <property type="match status" value="1"/>
</dbReference>
<feature type="transmembrane region" description="Helical" evidence="8">
    <location>
        <begin position="300"/>
        <end position="320"/>
    </location>
</feature>
<keyword evidence="2" id="KW-0813">Transport</keyword>
<feature type="transmembrane region" description="Helical" evidence="8">
    <location>
        <begin position="182"/>
        <end position="207"/>
    </location>
</feature>
<dbReference type="EMBL" id="QBKS01000001">
    <property type="protein sequence ID" value="PTX57103.1"/>
    <property type="molecule type" value="Genomic_DNA"/>
</dbReference>
<evidence type="ECO:0000256" key="6">
    <source>
        <dbReference type="ARBA" id="ARBA00023065"/>
    </source>
</evidence>
<dbReference type="GO" id="GO:1902600">
    <property type="term" value="P:proton transmembrane transport"/>
    <property type="evidence" value="ECO:0007669"/>
    <property type="project" value="InterPro"/>
</dbReference>
<dbReference type="InterPro" id="IPR006153">
    <property type="entry name" value="Cation/H_exchanger_TM"/>
</dbReference>
<feature type="domain" description="Cation/H+ exchanger transmembrane" evidence="9">
    <location>
        <begin position="11"/>
        <end position="386"/>
    </location>
</feature>
<organism evidence="10 11">
    <name type="scientific">Litoreibacter ponti</name>
    <dbReference type="NCBI Taxonomy" id="1510457"/>
    <lineage>
        <taxon>Bacteria</taxon>
        <taxon>Pseudomonadati</taxon>
        <taxon>Pseudomonadota</taxon>
        <taxon>Alphaproteobacteria</taxon>
        <taxon>Rhodobacterales</taxon>
        <taxon>Roseobacteraceae</taxon>
        <taxon>Litoreibacter</taxon>
    </lineage>
</organism>
<reference evidence="10 11" key="1">
    <citation type="submission" date="2018-04" db="EMBL/GenBank/DDBJ databases">
        <title>Genomic Encyclopedia of Archaeal and Bacterial Type Strains, Phase II (KMG-II): from individual species to whole genera.</title>
        <authorList>
            <person name="Goeker M."/>
        </authorList>
    </citation>
    <scope>NUCLEOTIDE SEQUENCE [LARGE SCALE GENOMIC DNA]</scope>
    <source>
        <strain evidence="10 11">DSM 100977</strain>
    </source>
</reference>
<protein>
    <submittedName>
        <fullName evidence="10">Sodium/proton antiporter (CPA1 family)</fullName>
    </submittedName>
</protein>
<name>A0A2T6BLZ6_9RHOB</name>
<feature type="transmembrane region" description="Helical" evidence="8">
    <location>
        <begin position="275"/>
        <end position="294"/>
    </location>
</feature>
<dbReference type="Proteomes" id="UP000243978">
    <property type="component" value="Unassembled WGS sequence"/>
</dbReference>
<feature type="transmembrane region" description="Helical" evidence="8">
    <location>
        <begin position="157"/>
        <end position="176"/>
    </location>
</feature>
<dbReference type="OrthoDB" id="9810860at2"/>
<feature type="transmembrane region" description="Helical" evidence="8">
    <location>
        <begin position="363"/>
        <end position="388"/>
    </location>
</feature>
<evidence type="ECO:0000256" key="5">
    <source>
        <dbReference type="ARBA" id="ARBA00022989"/>
    </source>
</evidence>
<proteinExistence type="predicted"/>
<keyword evidence="4 8" id="KW-0812">Transmembrane</keyword>
<evidence type="ECO:0000256" key="8">
    <source>
        <dbReference type="SAM" id="Phobius"/>
    </source>
</evidence>
<dbReference type="PANTHER" id="PTHR32507:SF8">
    <property type="entry name" value="CNH1P"/>
    <property type="match status" value="1"/>
</dbReference>
<evidence type="ECO:0000259" key="9">
    <source>
        <dbReference type="Pfam" id="PF00999"/>
    </source>
</evidence>